<protein>
    <recommendedName>
        <fullName evidence="3">Leucine rich repeat variant</fullName>
    </recommendedName>
</protein>
<dbReference type="EMBL" id="JASCTH010000005">
    <property type="protein sequence ID" value="MDI6098706.1"/>
    <property type="molecule type" value="Genomic_DNA"/>
</dbReference>
<dbReference type="Proteomes" id="UP001241758">
    <property type="component" value="Unassembled WGS sequence"/>
</dbReference>
<name>A0ABT6WG60_9ACTN</name>
<proteinExistence type="predicted"/>
<evidence type="ECO:0000313" key="1">
    <source>
        <dbReference type="EMBL" id="MDI6098706.1"/>
    </source>
</evidence>
<dbReference type="SUPFAM" id="SSF48371">
    <property type="entry name" value="ARM repeat"/>
    <property type="match status" value="1"/>
</dbReference>
<dbReference type="Gene3D" id="1.25.10.10">
    <property type="entry name" value="Leucine-rich Repeat Variant"/>
    <property type="match status" value="1"/>
</dbReference>
<comment type="caution">
    <text evidence="1">The sequence shown here is derived from an EMBL/GenBank/DDBJ whole genome shotgun (WGS) entry which is preliminary data.</text>
</comment>
<dbReference type="InterPro" id="IPR016024">
    <property type="entry name" value="ARM-type_fold"/>
</dbReference>
<dbReference type="InterPro" id="IPR011989">
    <property type="entry name" value="ARM-like"/>
</dbReference>
<organism evidence="1 2">
    <name type="scientific">Actinoplanes sandaracinus</name>
    <dbReference type="NCBI Taxonomy" id="3045177"/>
    <lineage>
        <taxon>Bacteria</taxon>
        <taxon>Bacillati</taxon>
        <taxon>Actinomycetota</taxon>
        <taxon>Actinomycetes</taxon>
        <taxon>Micromonosporales</taxon>
        <taxon>Micromonosporaceae</taxon>
        <taxon>Actinoplanes</taxon>
    </lineage>
</organism>
<reference evidence="1 2" key="1">
    <citation type="submission" date="2023-05" db="EMBL/GenBank/DDBJ databases">
        <title>Actinoplanes sp. NEAU-A12 genome sequencing.</title>
        <authorList>
            <person name="Wang Z.-S."/>
        </authorList>
    </citation>
    <scope>NUCLEOTIDE SEQUENCE [LARGE SCALE GENOMIC DNA]</scope>
    <source>
        <strain evidence="1 2">NEAU-A12</strain>
    </source>
</reference>
<accession>A0ABT6WG60</accession>
<evidence type="ECO:0000313" key="2">
    <source>
        <dbReference type="Proteomes" id="UP001241758"/>
    </source>
</evidence>
<dbReference type="RefSeq" id="WP_282758528.1">
    <property type="nucleotide sequence ID" value="NZ_JASCTH010000005.1"/>
</dbReference>
<sequence>MIHLQLLADDDPKVRLSALGSWRRSLPTHLADALRVDPDPQVARLMAERMNPLAPTPLADLVNDASPQIRLAAAQHPDLPPLLVAVLATDTDPGVRLAVSMRPELTEEQRAAIDYEVRPEDRLVMPDAIRDRLDDIALVRRMARSSHTGLRRFAACSPHLPPDLVEVLADDPDFAVRLLLCENQPTVSDELLLRTYLEAKVVTSSFLPMHPNFPRSKLSAGATSDRPELRSLALLDPATTAEQAERLSHDPDPHVRALAARDQRLTPNRVHELLTDPHTAPWAASNPVLSIPHMLELLTQAGIAWPGSTQRRTPGRARRGACR</sequence>
<evidence type="ECO:0008006" key="3">
    <source>
        <dbReference type="Google" id="ProtNLM"/>
    </source>
</evidence>
<gene>
    <name evidence="1" type="ORF">QLQ12_08845</name>
</gene>
<keyword evidence="2" id="KW-1185">Reference proteome</keyword>